<comment type="caution">
    <text evidence="2">The sequence shown here is derived from an EMBL/GenBank/DDBJ whole genome shotgun (WGS) entry which is preliminary data.</text>
</comment>
<feature type="region of interest" description="Disordered" evidence="1">
    <location>
        <begin position="86"/>
        <end position="106"/>
    </location>
</feature>
<organism evidence="2 3">
    <name type="scientific">Massariosphaeria phaeospora</name>
    <dbReference type="NCBI Taxonomy" id="100035"/>
    <lineage>
        <taxon>Eukaryota</taxon>
        <taxon>Fungi</taxon>
        <taxon>Dikarya</taxon>
        <taxon>Ascomycota</taxon>
        <taxon>Pezizomycotina</taxon>
        <taxon>Dothideomycetes</taxon>
        <taxon>Pleosporomycetidae</taxon>
        <taxon>Pleosporales</taxon>
        <taxon>Pleosporales incertae sedis</taxon>
        <taxon>Massariosphaeria</taxon>
    </lineage>
</organism>
<keyword evidence="3" id="KW-1185">Reference proteome</keyword>
<evidence type="ECO:0000313" key="3">
    <source>
        <dbReference type="Proteomes" id="UP000481861"/>
    </source>
</evidence>
<accession>A0A7C8IEJ3</accession>
<reference evidence="2 3" key="1">
    <citation type="submission" date="2020-01" db="EMBL/GenBank/DDBJ databases">
        <authorList>
            <consortium name="DOE Joint Genome Institute"/>
            <person name="Haridas S."/>
            <person name="Albert R."/>
            <person name="Binder M."/>
            <person name="Bloem J."/>
            <person name="Labutti K."/>
            <person name="Salamov A."/>
            <person name="Andreopoulos B."/>
            <person name="Baker S.E."/>
            <person name="Barry K."/>
            <person name="Bills G."/>
            <person name="Bluhm B.H."/>
            <person name="Cannon C."/>
            <person name="Castanera R."/>
            <person name="Culley D.E."/>
            <person name="Daum C."/>
            <person name="Ezra D."/>
            <person name="Gonzalez J.B."/>
            <person name="Henrissat B."/>
            <person name="Kuo A."/>
            <person name="Liang C."/>
            <person name="Lipzen A."/>
            <person name="Lutzoni F."/>
            <person name="Magnuson J."/>
            <person name="Mondo S."/>
            <person name="Nolan M."/>
            <person name="Ohm R."/>
            <person name="Pangilinan J."/>
            <person name="Park H.-J.H."/>
            <person name="Ramirez L."/>
            <person name="Alfaro M."/>
            <person name="Sun H."/>
            <person name="Tritt A."/>
            <person name="Yoshinaga Y."/>
            <person name="Zwiers L.-H.L."/>
            <person name="Turgeon B.G."/>
            <person name="Goodwin S.B."/>
            <person name="Spatafora J.W."/>
            <person name="Crous P.W."/>
            <person name="Grigoriev I.V."/>
        </authorList>
    </citation>
    <scope>NUCLEOTIDE SEQUENCE [LARGE SCALE GENOMIC DNA]</scope>
    <source>
        <strain evidence="2 3">CBS 611.86</strain>
    </source>
</reference>
<evidence type="ECO:0000313" key="2">
    <source>
        <dbReference type="EMBL" id="KAF2877388.1"/>
    </source>
</evidence>
<sequence length="158" mass="17952">MFWRRTSQGRVSHALQIDTPGNPTSYAKARPPIHPTPQNIGDTRMLSSANSLLAITLRHKRSSSPRSALRQPILARLAGVPRCFETRRGERHPSPSPNPFISYASDREPHLHTTPYERMGPRVIPRERNTGTWAVVVEARMASRPPRFVCMLDWIRTP</sequence>
<gene>
    <name evidence="2" type="ORF">BDV95DRAFT_144901</name>
</gene>
<dbReference type="Proteomes" id="UP000481861">
    <property type="component" value="Unassembled WGS sequence"/>
</dbReference>
<dbReference type="AlphaFoldDB" id="A0A7C8IEJ3"/>
<protein>
    <submittedName>
        <fullName evidence="2">Uncharacterized protein</fullName>
    </submittedName>
</protein>
<name>A0A7C8IEJ3_9PLEO</name>
<dbReference type="EMBL" id="JAADJZ010000002">
    <property type="protein sequence ID" value="KAF2877388.1"/>
    <property type="molecule type" value="Genomic_DNA"/>
</dbReference>
<proteinExistence type="predicted"/>
<evidence type="ECO:0000256" key="1">
    <source>
        <dbReference type="SAM" id="MobiDB-lite"/>
    </source>
</evidence>